<dbReference type="PROSITE" id="PS50850">
    <property type="entry name" value="MFS"/>
    <property type="match status" value="1"/>
</dbReference>
<dbReference type="SUPFAM" id="SSF103473">
    <property type="entry name" value="MFS general substrate transporter"/>
    <property type="match status" value="1"/>
</dbReference>
<dbReference type="PANTHER" id="PTHR23526">
    <property type="entry name" value="INTEGRAL MEMBRANE TRANSPORT PROTEIN-RELATED"/>
    <property type="match status" value="1"/>
</dbReference>
<evidence type="ECO:0000313" key="3">
    <source>
        <dbReference type="EMBL" id="MPM72419.1"/>
    </source>
</evidence>
<dbReference type="EMBL" id="VSSQ01024734">
    <property type="protein sequence ID" value="MPM72419.1"/>
    <property type="molecule type" value="Genomic_DNA"/>
</dbReference>
<proteinExistence type="predicted"/>
<feature type="transmembrane region" description="Helical" evidence="1">
    <location>
        <begin position="124"/>
        <end position="143"/>
    </location>
</feature>
<dbReference type="Pfam" id="PF07690">
    <property type="entry name" value="MFS_1"/>
    <property type="match status" value="2"/>
</dbReference>
<dbReference type="InterPro" id="IPR020846">
    <property type="entry name" value="MFS_dom"/>
</dbReference>
<feature type="transmembrane region" description="Helical" evidence="1">
    <location>
        <begin position="265"/>
        <end position="287"/>
    </location>
</feature>
<feature type="transmembrane region" description="Helical" evidence="1">
    <location>
        <begin position="176"/>
        <end position="197"/>
    </location>
</feature>
<protein>
    <recommendedName>
        <fullName evidence="2">Major facilitator superfamily (MFS) profile domain-containing protein</fullName>
    </recommendedName>
</protein>
<dbReference type="InterPro" id="IPR036259">
    <property type="entry name" value="MFS_trans_sf"/>
</dbReference>
<feature type="transmembrane region" description="Helical" evidence="1">
    <location>
        <begin position="100"/>
        <end position="118"/>
    </location>
</feature>
<name>A0A645C458_9ZZZZ</name>
<feature type="transmembrane region" description="Helical" evidence="1">
    <location>
        <begin position="209"/>
        <end position="231"/>
    </location>
</feature>
<dbReference type="AlphaFoldDB" id="A0A645C458"/>
<dbReference type="GO" id="GO:0022857">
    <property type="term" value="F:transmembrane transporter activity"/>
    <property type="evidence" value="ECO:0007669"/>
    <property type="project" value="InterPro"/>
</dbReference>
<evidence type="ECO:0000256" key="1">
    <source>
        <dbReference type="SAM" id="Phobius"/>
    </source>
</evidence>
<feature type="transmembrane region" description="Helical" evidence="1">
    <location>
        <begin position="58"/>
        <end position="88"/>
    </location>
</feature>
<keyword evidence="1" id="KW-0812">Transmembrane</keyword>
<sequence length="376" mass="40133">MVTYLAIPSMCLVCTIPAAYYAERIGKKKIGGSGNLLCVAGMLIIATSGFAAQGAAELLAIAGTVLLALGLSMFQSSWFALLGGVVPAQVRGRFFGTLRISWQFSCIAVAGAAAWVLGRCNALWVYQIIIAVIAGLMLMRSFFYNRIPEVDQGPPPDKPFRQALADVLYLRGFSSFGAYVFLLKIFTAYCPTLFAVLEKEVLNLSAGTVIWLANVGLGGSVLGFFVGGRLVDRIGTKLVFIICHLSFAVILLLFIMRGLGGGGLMLPILFLAHFAFSLALAASNIAITAETIMITPEKNSSLASSTLMAAGHMGTAVAGITTAAALDLEVLREHWRWLGMELCRYDAILLACAVMVLLLVVTLGLVPSVLVRRQPE</sequence>
<feature type="transmembrane region" description="Helical" evidence="1">
    <location>
        <begin position="238"/>
        <end position="259"/>
    </location>
</feature>
<feature type="transmembrane region" description="Helical" evidence="1">
    <location>
        <begin position="348"/>
        <end position="371"/>
    </location>
</feature>
<dbReference type="InterPro" id="IPR011701">
    <property type="entry name" value="MFS"/>
</dbReference>
<keyword evidence="1" id="KW-0472">Membrane</keyword>
<keyword evidence="1" id="KW-1133">Transmembrane helix</keyword>
<accession>A0A645C458</accession>
<reference evidence="3" key="1">
    <citation type="submission" date="2019-08" db="EMBL/GenBank/DDBJ databases">
        <authorList>
            <person name="Kucharzyk K."/>
            <person name="Murdoch R.W."/>
            <person name="Higgins S."/>
            <person name="Loffler F."/>
        </authorList>
    </citation>
    <scope>NUCLEOTIDE SEQUENCE</scope>
</reference>
<dbReference type="PANTHER" id="PTHR23526:SF2">
    <property type="entry name" value="MAJOR FACILITATOR SUPERFAMILY (MFS) PROFILE DOMAIN-CONTAINING PROTEIN"/>
    <property type="match status" value="1"/>
</dbReference>
<feature type="transmembrane region" description="Helical" evidence="1">
    <location>
        <begin position="34"/>
        <end position="52"/>
    </location>
</feature>
<feature type="transmembrane region" description="Helical" evidence="1">
    <location>
        <begin position="6"/>
        <end position="22"/>
    </location>
</feature>
<evidence type="ECO:0000259" key="2">
    <source>
        <dbReference type="PROSITE" id="PS50850"/>
    </source>
</evidence>
<comment type="caution">
    <text evidence="3">The sequence shown here is derived from an EMBL/GenBank/DDBJ whole genome shotgun (WGS) entry which is preliminary data.</text>
</comment>
<feature type="transmembrane region" description="Helical" evidence="1">
    <location>
        <begin position="307"/>
        <end position="328"/>
    </location>
</feature>
<gene>
    <name evidence="3" type="ORF">SDC9_119395</name>
</gene>
<dbReference type="InterPro" id="IPR052528">
    <property type="entry name" value="Sugar_transport-like"/>
</dbReference>
<organism evidence="3">
    <name type="scientific">bioreactor metagenome</name>
    <dbReference type="NCBI Taxonomy" id="1076179"/>
    <lineage>
        <taxon>unclassified sequences</taxon>
        <taxon>metagenomes</taxon>
        <taxon>ecological metagenomes</taxon>
    </lineage>
</organism>
<feature type="domain" description="Major facilitator superfamily (MFS) profile" evidence="2">
    <location>
        <begin position="1"/>
        <end position="370"/>
    </location>
</feature>
<dbReference type="Gene3D" id="1.20.1250.20">
    <property type="entry name" value="MFS general substrate transporter like domains"/>
    <property type="match status" value="1"/>
</dbReference>